<protein>
    <submittedName>
        <fullName evidence="1">Uncharacterized protein</fullName>
    </submittedName>
</protein>
<name>A0A291B7Q2_9GAMM</name>
<evidence type="ECO:0000313" key="1">
    <source>
        <dbReference type="EMBL" id="ATF09026.1"/>
    </source>
</evidence>
<keyword evidence="2" id="KW-1185">Reference proteome</keyword>
<dbReference type="EMBL" id="CP020660">
    <property type="protein sequence ID" value="ATF09026.1"/>
    <property type="molecule type" value="Genomic_DNA"/>
</dbReference>
<sequence>MKHKVMVRTAQFVLSEQLHSFHQEQEQLITKEVIRVI</sequence>
<organism evidence="1 2">
    <name type="scientific">Candidatus Enterovibrio altilux</name>
    <dbReference type="NCBI Taxonomy" id="1927128"/>
    <lineage>
        <taxon>Bacteria</taxon>
        <taxon>Pseudomonadati</taxon>
        <taxon>Pseudomonadota</taxon>
        <taxon>Gammaproteobacteria</taxon>
        <taxon>Vibrionales</taxon>
        <taxon>Vibrionaceae</taxon>
        <taxon>Enterovibrio</taxon>
    </lineage>
</organism>
<accession>A0A291B7Q2</accession>
<proteinExistence type="predicted"/>
<gene>
    <name evidence="1" type="ORF">BTN50_0497</name>
</gene>
<dbReference type="AlphaFoldDB" id="A0A291B7Q2"/>
<dbReference type="Proteomes" id="UP000218160">
    <property type="component" value="Chromosome 1"/>
</dbReference>
<evidence type="ECO:0000313" key="2">
    <source>
        <dbReference type="Proteomes" id="UP000218160"/>
    </source>
</evidence>
<dbReference type="KEGG" id="elux:BTN50_0497"/>
<reference evidence="2" key="1">
    <citation type="submission" date="2017-04" db="EMBL/GenBank/DDBJ databases">
        <title>Genome evolution of the luminous symbionts of deep sea anglerfish.</title>
        <authorList>
            <person name="Hendry T.A."/>
        </authorList>
    </citation>
    <scope>NUCLEOTIDE SEQUENCE [LARGE SCALE GENOMIC DNA]</scope>
</reference>